<reference evidence="1" key="1">
    <citation type="journal article" date="2021" name="Nat. Commun.">
        <title>Genetic determinants of endophytism in the Arabidopsis root mycobiome.</title>
        <authorList>
            <person name="Mesny F."/>
            <person name="Miyauchi S."/>
            <person name="Thiergart T."/>
            <person name="Pickel B."/>
            <person name="Atanasova L."/>
            <person name="Karlsson M."/>
            <person name="Huettel B."/>
            <person name="Barry K.W."/>
            <person name="Haridas S."/>
            <person name="Chen C."/>
            <person name="Bauer D."/>
            <person name="Andreopoulos W."/>
            <person name="Pangilinan J."/>
            <person name="LaButti K."/>
            <person name="Riley R."/>
            <person name="Lipzen A."/>
            <person name="Clum A."/>
            <person name="Drula E."/>
            <person name="Henrissat B."/>
            <person name="Kohler A."/>
            <person name="Grigoriev I.V."/>
            <person name="Martin F.M."/>
            <person name="Hacquard S."/>
        </authorList>
    </citation>
    <scope>NUCLEOTIDE SEQUENCE</scope>
    <source>
        <strain evidence="1">FSSC 5 MPI-SDFR-AT-0091</strain>
    </source>
</reference>
<dbReference type="EMBL" id="JAGTJS010000023">
    <property type="protein sequence ID" value="KAH7237233.1"/>
    <property type="molecule type" value="Genomic_DNA"/>
</dbReference>
<comment type="caution">
    <text evidence="1">The sequence shown here is derived from an EMBL/GenBank/DDBJ whole genome shotgun (WGS) entry which is preliminary data.</text>
</comment>
<protein>
    <submittedName>
        <fullName evidence="1">Uncharacterized protein</fullName>
    </submittedName>
</protein>
<evidence type="ECO:0000313" key="2">
    <source>
        <dbReference type="Proteomes" id="UP000736672"/>
    </source>
</evidence>
<sequence length="110" mass="12468">MDYTCEDSLYNGSDSQAIFSRGTFRWQTILSGAKATNTIPGSSLDLTQCLDRIPCLPEKIPSDVRFLKGFSTWLDSSSTCSVKERRGRERRLKQRWKSHAQPLSLLLVVL</sequence>
<proteinExistence type="predicted"/>
<gene>
    <name evidence="1" type="ORF">B0J15DRAFT_145695</name>
</gene>
<accession>A0A9P9GEC0</accession>
<name>A0A9P9GEC0_FUSSL</name>
<keyword evidence="2" id="KW-1185">Reference proteome</keyword>
<evidence type="ECO:0000313" key="1">
    <source>
        <dbReference type="EMBL" id="KAH7237233.1"/>
    </source>
</evidence>
<dbReference type="AlphaFoldDB" id="A0A9P9GEC0"/>
<organism evidence="1 2">
    <name type="scientific">Fusarium solani</name>
    <name type="common">Filamentous fungus</name>
    <dbReference type="NCBI Taxonomy" id="169388"/>
    <lineage>
        <taxon>Eukaryota</taxon>
        <taxon>Fungi</taxon>
        <taxon>Dikarya</taxon>
        <taxon>Ascomycota</taxon>
        <taxon>Pezizomycotina</taxon>
        <taxon>Sordariomycetes</taxon>
        <taxon>Hypocreomycetidae</taxon>
        <taxon>Hypocreales</taxon>
        <taxon>Nectriaceae</taxon>
        <taxon>Fusarium</taxon>
        <taxon>Fusarium solani species complex</taxon>
    </lineage>
</organism>
<dbReference type="Proteomes" id="UP000736672">
    <property type="component" value="Unassembled WGS sequence"/>
</dbReference>